<evidence type="ECO:0000313" key="3">
    <source>
        <dbReference type="Proteomes" id="UP000444721"/>
    </source>
</evidence>
<dbReference type="VEuPathDB" id="AmoebaDB:NF0050280"/>
<evidence type="ECO:0000313" key="2">
    <source>
        <dbReference type="EMBL" id="KAF0971886.1"/>
    </source>
</evidence>
<protein>
    <submittedName>
        <fullName evidence="2">Uncharacterized protein</fullName>
    </submittedName>
</protein>
<feature type="transmembrane region" description="Helical" evidence="1">
    <location>
        <begin position="37"/>
        <end position="63"/>
    </location>
</feature>
<dbReference type="GeneID" id="68116798"/>
<dbReference type="Proteomes" id="UP000444721">
    <property type="component" value="Unassembled WGS sequence"/>
</dbReference>
<dbReference type="VEuPathDB" id="AmoebaDB:NfTy_086660"/>
<dbReference type="EMBL" id="VFQX01000072">
    <property type="protein sequence ID" value="KAF0971886.1"/>
    <property type="molecule type" value="Genomic_DNA"/>
</dbReference>
<keyword evidence="3" id="KW-1185">Reference proteome</keyword>
<gene>
    <name evidence="2" type="ORF">FDP41_009582</name>
</gene>
<proteinExistence type="predicted"/>
<name>A0A6A5BB00_NAEFO</name>
<dbReference type="AlphaFoldDB" id="A0A6A5BB00"/>
<organism evidence="2 3">
    <name type="scientific">Naegleria fowleri</name>
    <name type="common">Brain eating amoeba</name>
    <dbReference type="NCBI Taxonomy" id="5763"/>
    <lineage>
        <taxon>Eukaryota</taxon>
        <taxon>Discoba</taxon>
        <taxon>Heterolobosea</taxon>
        <taxon>Tetramitia</taxon>
        <taxon>Eutetramitia</taxon>
        <taxon>Vahlkampfiidae</taxon>
        <taxon>Naegleria</taxon>
    </lineage>
</organism>
<keyword evidence="1" id="KW-1133">Transmembrane helix</keyword>
<comment type="caution">
    <text evidence="2">The sequence shown here is derived from an EMBL/GenBank/DDBJ whole genome shotgun (WGS) entry which is preliminary data.</text>
</comment>
<feature type="transmembrane region" description="Helical" evidence="1">
    <location>
        <begin position="84"/>
        <end position="110"/>
    </location>
</feature>
<dbReference type="RefSeq" id="XP_044556602.1">
    <property type="nucleotide sequence ID" value="XM_044713556.1"/>
</dbReference>
<accession>A0A6A5BB00</accession>
<keyword evidence="1" id="KW-0812">Transmembrane</keyword>
<dbReference type="VEuPathDB" id="AmoebaDB:FDP41_009582"/>
<evidence type="ECO:0000256" key="1">
    <source>
        <dbReference type="SAM" id="Phobius"/>
    </source>
</evidence>
<feature type="transmembrane region" description="Helical" evidence="1">
    <location>
        <begin position="122"/>
        <end position="138"/>
    </location>
</feature>
<keyword evidence="1" id="KW-0472">Membrane</keyword>
<sequence>MKRRLLVPYLVPSLAILVCAFFSEGIRTYCPSMQSCVILTLLGILIGIYGFTLLRFSYMRYLYRLLAMNESSEKQIKLHRMLSSVLFGIIGSLCSGLLYGLVWLLIAIIYFSTNGYNPKPQLGINIMYVIQVFIPCVLEY</sequence>
<reference evidence="2 3" key="1">
    <citation type="journal article" date="2019" name="Sci. Rep.">
        <title>Nanopore sequencing improves the draft genome of the human pathogenic amoeba Naegleria fowleri.</title>
        <authorList>
            <person name="Liechti N."/>
            <person name="Schurch N."/>
            <person name="Bruggmann R."/>
            <person name="Wittwer M."/>
        </authorList>
    </citation>
    <scope>NUCLEOTIDE SEQUENCE [LARGE SCALE GENOMIC DNA]</scope>
    <source>
        <strain evidence="2 3">ATCC 30894</strain>
    </source>
</reference>